<dbReference type="CDD" id="cd20071">
    <property type="entry name" value="SET_SMYD"/>
    <property type="match status" value="1"/>
</dbReference>
<dbReference type="Gene3D" id="1.10.220.160">
    <property type="match status" value="1"/>
</dbReference>
<evidence type="ECO:0000256" key="2">
    <source>
        <dbReference type="ARBA" id="ARBA00022771"/>
    </source>
</evidence>
<dbReference type="Proteomes" id="UP001217918">
    <property type="component" value="Unassembled WGS sequence"/>
</dbReference>
<dbReference type="SMART" id="SM00317">
    <property type="entry name" value="SET"/>
    <property type="match status" value="1"/>
</dbReference>
<dbReference type="AlphaFoldDB" id="A0AAD9I5Q7"/>
<evidence type="ECO:0000259" key="6">
    <source>
        <dbReference type="PROSITE" id="PS50280"/>
    </source>
</evidence>
<organism evidence="8 9">
    <name type="scientific">Phyllachora maydis</name>
    <dbReference type="NCBI Taxonomy" id="1825666"/>
    <lineage>
        <taxon>Eukaryota</taxon>
        <taxon>Fungi</taxon>
        <taxon>Dikarya</taxon>
        <taxon>Ascomycota</taxon>
        <taxon>Pezizomycotina</taxon>
        <taxon>Sordariomycetes</taxon>
        <taxon>Sordariomycetidae</taxon>
        <taxon>Phyllachorales</taxon>
        <taxon>Phyllachoraceae</taxon>
        <taxon>Phyllachora</taxon>
    </lineage>
</organism>
<keyword evidence="9" id="KW-1185">Reference proteome</keyword>
<name>A0AAD9I5Q7_9PEZI</name>
<evidence type="ECO:0000313" key="9">
    <source>
        <dbReference type="Proteomes" id="UP001217918"/>
    </source>
</evidence>
<accession>A0AAD9I5Q7</accession>
<dbReference type="PROSITE" id="PS50865">
    <property type="entry name" value="ZF_MYND_2"/>
    <property type="match status" value="1"/>
</dbReference>
<keyword evidence="2 4" id="KW-0863">Zinc-finger</keyword>
<proteinExistence type="predicted"/>
<keyword evidence="3" id="KW-0862">Zinc</keyword>
<dbReference type="SUPFAM" id="SSF82199">
    <property type="entry name" value="SET domain"/>
    <property type="match status" value="1"/>
</dbReference>
<dbReference type="InterPro" id="IPR002893">
    <property type="entry name" value="Znf_MYND"/>
</dbReference>
<feature type="domain" description="MYND-type" evidence="7">
    <location>
        <begin position="82"/>
        <end position="132"/>
    </location>
</feature>
<dbReference type="PANTHER" id="PTHR12197:SF251">
    <property type="entry name" value="EG:BACR7C10.4 PROTEIN"/>
    <property type="match status" value="1"/>
</dbReference>
<dbReference type="Gene3D" id="2.170.270.10">
    <property type="entry name" value="SET domain"/>
    <property type="match status" value="1"/>
</dbReference>
<dbReference type="Gene3D" id="6.10.140.2220">
    <property type="match status" value="1"/>
</dbReference>
<dbReference type="InterPro" id="IPR001214">
    <property type="entry name" value="SET_dom"/>
</dbReference>
<evidence type="ECO:0008006" key="10">
    <source>
        <dbReference type="Google" id="ProtNLM"/>
    </source>
</evidence>
<dbReference type="EMBL" id="JAQQPM010000004">
    <property type="protein sequence ID" value="KAK2071080.1"/>
    <property type="molecule type" value="Genomic_DNA"/>
</dbReference>
<keyword evidence="1" id="KW-0479">Metal-binding</keyword>
<evidence type="ECO:0000256" key="1">
    <source>
        <dbReference type="ARBA" id="ARBA00022723"/>
    </source>
</evidence>
<evidence type="ECO:0000259" key="7">
    <source>
        <dbReference type="PROSITE" id="PS50865"/>
    </source>
</evidence>
<evidence type="ECO:0000313" key="8">
    <source>
        <dbReference type="EMBL" id="KAK2071080.1"/>
    </source>
</evidence>
<evidence type="ECO:0000256" key="4">
    <source>
        <dbReference type="PROSITE-ProRule" id="PRU00134"/>
    </source>
</evidence>
<dbReference type="InterPro" id="IPR050869">
    <property type="entry name" value="H3K4_H4K5_MeTrfase"/>
</dbReference>
<sequence>MASALFDLDEEPDSSSEREAFHTNPDLVKFLLRCAVPSTKLDIRPSRVASGSGLFATVPVEAGCEIYRSDPVLLCAEKATVCQWCLEDMADHLSRGSDAPGKTRKCSACHSARYCSKACQTKAWSAFHKDECRVLTQSPTMPAHHLALYRLLFWQERGMIPNMLGKCINYMEDHFRDYAGDTDEAAQIIDIVMGIHAETKSTRDQSLVWRCLPAMMTNMVRIRGPVERELYGWALDLLSSTLNHSCDPNAFLFFEGRQLRLRSLKRIAPGEELTICYTDPTIEVTLRRAFLQKYHFFDCHCVRCRGELREYDARLGRDAAKRANLAATQRQMLVLADSANRCVTRADGQVDNFDDLDLVEKQLRGLQAAGGFPHGLWPGHVEPLPMLHNSLCQVYAARKNPRMAARHGVQAVAFSRLRSGPEWVNCAFDLANALVTLAAAPDDCPLEPRLVRHLIHGHAVEIRNQATKWFGADCRYTAMMRKWHDSIVEHTGPHRSTTPADDWHKSFDEAQYQLFVWVGVDSALAFKMSA</sequence>
<comment type="caution">
    <text evidence="8">The sequence shown here is derived from an EMBL/GenBank/DDBJ whole genome shotgun (WGS) entry which is preliminary data.</text>
</comment>
<dbReference type="InterPro" id="IPR046341">
    <property type="entry name" value="SET_dom_sf"/>
</dbReference>
<dbReference type="Pfam" id="PF00856">
    <property type="entry name" value="SET"/>
    <property type="match status" value="1"/>
</dbReference>
<evidence type="ECO:0000256" key="5">
    <source>
        <dbReference type="SAM" id="MobiDB-lite"/>
    </source>
</evidence>
<gene>
    <name evidence="8" type="ORF">P8C59_005531</name>
</gene>
<dbReference type="GO" id="GO:0005634">
    <property type="term" value="C:nucleus"/>
    <property type="evidence" value="ECO:0007669"/>
    <property type="project" value="TreeGrafter"/>
</dbReference>
<dbReference type="PROSITE" id="PS50280">
    <property type="entry name" value="SET"/>
    <property type="match status" value="1"/>
</dbReference>
<feature type="domain" description="SET" evidence="6">
    <location>
        <begin position="39"/>
        <end position="278"/>
    </location>
</feature>
<dbReference type="PANTHER" id="PTHR12197">
    <property type="entry name" value="HISTONE-LYSINE N-METHYLTRANSFERASE SMYD"/>
    <property type="match status" value="1"/>
</dbReference>
<dbReference type="GO" id="GO:0008270">
    <property type="term" value="F:zinc ion binding"/>
    <property type="evidence" value="ECO:0007669"/>
    <property type="project" value="UniProtKB-KW"/>
</dbReference>
<reference evidence="8" key="1">
    <citation type="journal article" date="2023" name="Mol. Plant Microbe Interact.">
        <title>Elucidating the Obligate Nature and Biological Capacity of an Invasive Fungal Corn Pathogen.</title>
        <authorList>
            <person name="MacCready J.S."/>
            <person name="Roggenkamp E.M."/>
            <person name="Gdanetz K."/>
            <person name="Chilvers M.I."/>
        </authorList>
    </citation>
    <scope>NUCLEOTIDE SEQUENCE</scope>
    <source>
        <strain evidence="8">PM02</strain>
    </source>
</reference>
<feature type="region of interest" description="Disordered" evidence="5">
    <location>
        <begin position="1"/>
        <end position="20"/>
    </location>
</feature>
<dbReference type="Pfam" id="PF01753">
    <property type="entry name" value="zf-MYND"/>
    <property type="match status" value="1"/>
</dbReference>
<protein>
    <recommendedName>
        <fullName evidence="10">Suppressor of anucleate metulae protein B</fullName>
    </recommendedName>
</protein>
<dbReference type="SUPFAM" id="SSF144232">
    <property type="entry name" value="HIT/MYND zinc finger-like"/>
    <property type="match status" value="1"/>
</dbReference>
<evidence type="ECO:0000256" key="3">
    <source>
        <dbReference type="ARBA" id="ARBA00022833"/>
    </source>
</evidence>